<dbReference type="InterPro" id="IPR051547">
    <property type="entry name" value="TDP2-like"/>
</dbReference>
<feature type="domain" description="Endonuclease/exonuclease/phosphatase" evidence="12">
    <location>
        <begin position="99"/>
        <end position="362"/>
    </location>
</feature>
<protein>
    <recommendedName>
        <fullName evidence="12">Endonuclease/exonuclease/phosphatase domain-containing protein</fullName>
    </recommendedName>
</protein>
<keyword evidence="9" id="KW-0234">DNA repair</keyword>
<evidence type="ECO:0000313" key="13">
    <source>
        <dbReference type="EMBL" id="KAF4635105.1"/>
    </source>
</evidence>
<name>A0A8H4RSA8_9HELO</name>
<evidence type="ECO:0000256" key="9">
    <source>
        <dbReference type="ARBA" id="ARBA00023204"/>
    </source>
</evidence>
<keyword evidence="10" id="KW-0539">Nucleus</keyword>
<evidence type="ECO:0000256" key="11">
    <source>
        <dbReference type="SAM" id="Phobius"/>
    </source>
</evidence>
<evidence type="ECO:0000256" key="10">
    <source>
        <dbReference type="ARBA" id="ARBA00023242"/>
    </source>
</evidence>
<dbReference type="Gene3D" id="3.60.10.10">
    <property type="entry name" value="Endonuclease/exonuclease/phosphatase"/>
    <property type="match status" value="1"/>
</dbReference>
<feature type="transmembrane region" description="Helical" evidence="11">
    <location>
        <begin position="6"/>
        <end position="24"/>
    </location>
</feature>
<keyword evidence="8" id="KW-0460">Magnesium</keyword>
<dbReference type="CDD" id="cd09080">
    <property type="entry name" value="TDP2"/>
    <property type="match status" value="1"/>
</dbReference>
<comment type="caution">
    <text evidence="13">The sequence shown here is derived from an EMBL/GenBank/DDBJ whole genome shotgun (WGS) entry which is preliminary data.</text>
</comment>
<organism evidence="13 14">
    <name type="scientific">Cudoniella acicularis</name>
    <dbReference type="NCBI Taxonomy" id="354080"/>
    <lineage>
        <taxon>Eukaryota</taxon>
        <taxon>Fungi</taxon>
        <taxon>Dikarya</taxon>
        <taxon>Ascomycota</taxon>
        <taxon>Pezizomycotina</taxon>
        <taxon>Leotiomycetes</taxon>
        <taxon>Helotiales</taxon>
        <taxon>Tricladiaceae</taxon>
        <taxon>Cudoniella</taxon>
    </lineage>
</organism>
<comment type="cofactor">
    <cofactor evidence="2">
        <name>Mg(2+)</name>
        <dbReference type="ChEBI" id="CHEBI:18420"/>
    </cofactor>
</comment>
<keyword evidence="5" id="KW-0479">Metal-binding</keyword>
<evidence type="ECO:0000313" key="14">
    <source>
        <dbReference type="Proteomes" id="UP000566819"/>
    </source>
</evidence>
<evidence type="ECO:0000256" key="6">
    <source>
        <dbReference type="ARBA" id="ARBA00022763"/>
    </source>
</evidence>
<evidence type="ECO:0000259" key="12">
    <source>
        <dbReference type="Pfam" id="PF03372"/>
    </source>
</evidence>
<evidence type="ECO:0000256" key="1">
    <source>
        <dbReference type="ARBA" id="ARBA00001936"/>
    </source>
</evidence>
<reference evidence="13 14" key="1">
    <citation type="submission" date="2020-03" db="EMBL/GenBank/DDBJ databases">
        <title>Draft Genome Sequence of Cudoniella acicularis.</title>
        <authorList>
            <person name="Buettner E."/>
            <person name="Kellner H."/>
        </authorList>
    </citation>
    <scope>NUCLEOTIDE SEQUENCE [LARGE SCALE GENOMIC DNA]</scope>
    <source>
        <strain evidence="13 14">DSM 108380</strain>
    </source>
</reference>
<dbReference type="InterPro" id="IPR005135">
    <property type="entry name" value="Endo/exonuclease/phosphatase"/>
</dbReference>
<evidence type="ECO:0000256" key="5">
    <source>
        <dbReference type="ARBA" id="ARBA00022723"/>
    </source>
</evidence>
<keyword evidence="11" id="KW-0812">Transmembrane</keyword>
<keyword evidence="11" id="KW-1133">Transmembrane helix</keyword>
<dbReference type="AlphaFoldDB" id="A0A8H4RSA8"/>
<evidence type="ECO:0000256" key="7">
    <source>
        <dbReference type="ARBA" id="ARBA00022801"/>
    </source>
</evidence>
<comment type="subcellular location">
    <subcellularLocation>
        <location evidence="3">Nucleus</location>
        <location evidence="3">PML body</location>
    </subcellularLocation>
</comment>
<comment type="cofactor">
    <cofactor evidence="1">
        <name>Mn(2+)</name>
        <dbReference type="ChEBI" id="CHEBI:29035"/>
    </cofactor>
</comment>
<dbReference type="PANTHER" id="PTHR15822:SF4">
    <property type="entry name" value="TYROSYL-DNA PHOSPHODIESTERASE 2"/>
    <property type="match status" value="1"/>
</dbReference>
<dbReference type="GO" id="GO:0070260">
    <property type="term" value="F:5'-tyrosyl-DNA phosphodiesterase activity"/>
    <property type="evidence" value="ECO:0007669"/>
    <property type="project" value="TreeGrafter"/>
</dbReference>
<dbReference type="SUPFAM" id="SSF56219">
    <property type="entry name" value="DNase I-like"/>
    <property type="match status" value="1"/>
</dbReference>
<sequence>MQEPHINWPAVLNVAVVLIFLIQMTMTPEGTSRVDQWDEPVGGEPRAETYCTAEDQSFGRAILIWARRLVAAYEGSSTWVALEGNNRQSLESGSVLKVLSWNIDWSSAGTEARATAALEHLQGLFGEVQDPFVVMFQEVRRESLQVILENPWVQRNFVLSNTKAPESLYTSIPGDSFIFKRLDWKAASYFSLLMISRNLTIENCFRIPFVTQMGRDALVVDIPVFSSREQTESKECLRLCTTHLESLWSGKAYRPGQLGLISTLLKGVPTMKSRIVAGLVGGDMNAIDRPEHDFHRAIDVDLQDAWEDVPAPPIPVLKPFQKDFSYGRARGNTWGYQSRKSRERKRIDKFLYTGSLETVALDEAQDVMGRLGRVGIGLKTELDVWEKETVEEPAVRGKYVEKPHKRYFSQHEAASLREMGLLGQRELVRTRVNAWVSDHFGIAVGVKVLRERLSTP</sequence>
<evidence type="ECO:0000256" key="2">
    <source>
        <dbReference type="ARBA" id="ARBA00001946"/>
    </source>
</evidence>
<dbReference type="Proteomes" id="UP000566819">
    <property type="component" value="Unassembled WGS sequence"/>
</dbReference>
<gene>
    <name evidence="13" type="ORF">G7Y89_g2991</name>
</gene>
<keyword evidence="4" id="KW-0540">Nuclease</keyword>
<proteinExistence type="predicted"/>
<dbReference type="GO" id="GO:0004518">
    <property type="term" value="F:nuclease activity"/>
    <property type="evidence" value="ECO:0007669"/>
    <property type="project" value="UniProtKB-KW"/>
</dbReference>
<keyword evidence="11" id="KW-0472">Membrane</keyword>
<dbReference type="GO" id="GO:0046872">
    <property type="term" value="F:metal ion binding"/>
    <property type="evidence" value="ECO:0007669"/>
    <property type="project" value="UniProtKB-KW"/>
</dbReference>
<dbReference type="Pfam" id="PF03372">
    <property type="entry name" value="Exo_endo_phos"/>
    <property type="match status" value="1"/>
</dbReference>
<dbReference type="PANTHER" id="PTHR15822">
    <property type="entry name" value="TRAF AND TNF RECEPTOR-ASSOCIATED PROTEIN"/>
    <property type="match status" value="1"/>
</dbReference>
<keyword evidence="7" id="KW-0378">Hydrolase</keyword>
<dbReference type="InterPro" id="IPR036691">
    <property type="entry name" value="Endo/exonu/phosph_ase_sf"/>
</dbReference>
<keyword evidence="14" id="KW-1185">Reference proteome</keyword>
<evidence type="ECO:0000256" key="8">
    <source>
        <dbReference type="ARBA" id="ARBA00022842"/>
    </source>
</evidence>
<evidence type="ECO:0000256" key="4">
    <source>
        <dbReference type="ARBA" id="ARBA00022722"/>
    </source>
</evidence>
<dbReference type="GO" id="GO:0003697">
    <property type="term" value="F:single-stranded DNA binding"/>
    <property type="evidence" value="ECO:0007669"/>
    <property type="project" value="TreeGrafter"/>
</dbReference>
<dbReference type="GO" id="GO:0006302">
    <property type="term" value="P:double-strand break repair"/>
    <property type="evidence" value="ECO:0007669"/>
    <property type="project" value="TreeGrafter"/>
</dbReference>
<dbReference type="GO" id="GO:0005737">
    <property type="term" value="C:cytoplasm"/>
    <property type="evidence" value="ECO:0007669"/>
    <property type="project" value="TreeGrafter"/>
</dbReference>
<dbReference type="GO" id="GO:0005634">
    <property type="term" value="C:nucleus"/>
    <property type="evidence" value="ECO:0007669"/>
    <property type="project" value="UniProtKB-SubCell"/>
</dbReference>
<evidence type="ECO:0000256" key="3">
    <source>
        <dbReference type="ARBA" id="ARBA00004322"/>
    </source>
</evidence>
<accession>A0A8H4RSA8</accession>
<dbReference type="EMBL" id="JAAMPI010000141">
    <property type="protein sequence ID" value="KAF4635105.1"/>
    <property type="molecule type" value="Genomic_DNA"/>
</dbReference>
<keyword evidence="6" id="KW-0227">DNA damage</keyword>
<dbReference type="OrthoDB" id="3551944at2759"/>